<protein>
    <submittedName>
        <fullName evidence="3">Uncharacterized protein</fullName>
    </submittedName>
</protein>
<feature type="region of interest" description="Disordered" evidence="1">
    <location>
        <begin position="1"/>
        <end position="23"/>
    </location>
</feature>
<keyword evidence="2" id="KW-0472">Membrane</keyword>
<keyword evidence="2" id="KW-0812">Transmembrane</keyword>
<evidence type="ECO:0000313" key="4">
    <source>
        <dbReference type="Proteomes" id="UP000476310"/>
    </source>
</evidence>
<feature type="transmembrane region" description="Helical" evidence="2">
    <location>
        <begin position="24"/>
        <end position="45"/>
    </location>
</feature>
<dbReference type="RefSeq" id="WP_164423601.1">
    <property type="nucleotide sequence ID" value="NZ_JAAIKT010000002.1"/>
</dbReference>
<proteinExistence type="predicted"/>
<feature type="compositionally biased region" description="Low complexity" evidence="1">
    <location>
        <begin position="1"/>
        <end position="10"/>
    </location>
</feature>
<organism evidence="3 4">
    <name type="scientific">Streptomyces rhizosphaericus</name>
    <dbReference type="NCBI Taxonomy" id="114699"/>
    <lineage>
        <taxon>Bacteria</taxon>
        <taxon>Bacillati</taxon>
        <taxon>Actinomycetota</taxon>
        <taxon>Actinomycetes</taxon>
        <taxon>Kitasatosporales</taxon>
        <taxon>Streptomycetaceae</taxon>
        <taxon>Streptomyces</taxon>
        <taxon>Streptomyces violaceusniger group</taxon>
    </lineage>
</organism>
<dbReference type="AlphaFoldDB" id="A0A6G4A9Y0"/>
<keyword evidence="2" id="KW-1133">Transmembrane helix</keyword>
<accession>A0A6G4A9Y0</accession>
<name>A0A6G4A9Y0_9ACTN</name>
<comment type="caution">
    <text evidence="3">The sequence shown here is derived from an EMBL/GenBank/DDBJ whole genome shotgun (WGS) entry which is preliminary data.</text>
</comment>
<evidence type="ECO:0000256" key="2">
    <source>
        <dbReference type="SAM" id="Phobius"/>
    </source>
</evidence>
<feature type="compositionally biased region" description="Basic residues" evidence="1">
    <location>
        <begin position="11"/>
        <end position="22"/>
    </location>
</feature>
<reference evidence="3" key="1">
    <citation type="submission" date="2020-02" db="EMBL/GenBank/DDBJ databases">
        <title>A new Streptomyces sp. for controlling soil-borne diseases.</title>
        <authorList>
            <person name="Li X."/>
            <person name="Tian Y."/>
            <person name="Gao K."/>
        </authorList>
    </citation>
    <scope>NUCLEOTIDE SEQUENCE [LARGE SCALE GENOMIC DNA]</scope>
    <source>
        <strain evidence="3">0250</strain>
    </source>
</reference>
<dbReference type="Proteomes" id="UP000476310">
    <property type="component" value="Unassembled WGS sequence"/>
</dbReference>
<dbReference type="EMBL" id="JAAIKT010000002">
    <property type="protein sequence ID" value="NEW69501.1"/>
    <property type="molecule type" value="Genomic_DNA"/>
</dbReference>
<evidence type="ECO:0000256" key="1">
    <source>
        <dbReference type="SAM" id="MobiDB-lite"/>
    </source>
</evidence>
<keyword evidence="4" id="KW-1185">Reference proteome</keyword>
<evidence type="ECO:0000313" key="3">
    <source>
        <dbReference type="EMBL" id="NEW69501.1"/>
    </source>
</evidence>
<sequence length="46" mass="4765">MSLRTGPAASGRRRRRPGRSGRRVGVLPVSLGYIAFAVLAGAIAVS</sequence>
<gene>
    <name evidence="3" type="ORF">G4H13_03520</name>
</gene>